<dbReference type="InterPro" id="IPR002656">
    <property type="entry name" value="Acyl_transf_3_dom"/>
</dbReference>
<keyword evidence="4" id="KW-1185">Reference proteome</keyword>
<dbReference type="RefSeq" id="WP_263748157.1">
    <property type="nucleotide sequence ID" value="NZ_JAOWRF010000337.1"/>
</dbReference>
<evidence type="ECO:0000313" key="4">
    <source>
        <dbReference type="Proteomes" id="UP001526143"/>
    </source>
</evidence>
<keyword evidence="1" id="KW-0812">Transmembrane</keyword>
<feature type="transmembrane region" description="Helical" evidence="1">
    <location>
        <begin position="60"/>
        <end position="82"/>
    </location>
</feature>
<dbReference type="GO" id="GO:0016746">
    <property type="term" value="F:acyltransferase activity"/>
    <property type="evidence" value="ECO:0007669"/>
    <property type="project" value="UniProtKB-KW"/>
</dbReference>
<gene>
    <name evidence="3" type="ORF">OGM63_23815</name>
</gene>
<keyword evidence="3" id="KW-0012">Acyltransferase</keyword>
<sequence>MNLKASSTTSVVKPPKVHFYFVDGLRGIAVLWVILFHASLDKRLAVLTSILPDWFVAVVFNWGHFGVPIFFVLSGFVIAHSLREARINLAYFGRFTLRRLARLTPPYYVSIVVTLGFALLSSYIKGEAFAPGKEPLSFGRLLAHLFYLQDIFQLVHINDVYWTLCIEIQFYLVFCALLGLAQWLSYSRNLRFSGAVVFVPAALAAALFPMGVFEDTGRPMIFLPLWYAFLLGVFAYWSWHDKLKPIYFYFYSALLVTAGAINSTTFSIVSVIVAILLLQAGQANCMEVLLKWRWLQFLGKISYSLYLTHTPIYGAVFFLGIKLLKDNALSEVFCLLLGIFVCVGFAALMWQLVEKPSVHLSQKVKLVNGVRS</sequence>
<protein>
    <submittedName>
        <fullName evidence="3">Acyltransferase</fullName>
    </submittedName>
</protein>
<dbReference type="Pfam" id="PF01757">
    <property type="entry name" value="Acyl_transf_3"/>
    <property type="match status" value="1"/>
</dbReference>
<evidence type="ECO:0000313" key="3">
    <source>
        <dbReference type="EMBL" id="MCV3216503.1"/>
    </source>
</evidence>
<feature type="transmembrane region" description="Helical" evidence="1">
    <location>
        <begin position="192"/>
        <end position="213"/>
    </location>
</feature>
<evidence type="ECO:0000259" key="2">
    <source>
        <dbReference type="Pfam" id="PF01757"/>
    </source>
</evidence>
<comment type="caution">
    <text evidence="3">The sequence shown here is derived from an EMBL/GenBank/DDBJ whole genome shotgun (WGS) entry which is preliminary data.</text>
</comment>
<feature type="transmembrane region" description="Helical" evidence="1">
    <location>
        <begin position="248"/>
        <end position="281"/>
    </location>
</feature>
<dbReference type="PANTHER" id="PTHR23028">
    <property type="entry name" value="ACETYLTRANSFERASE"/>
    <property type="match status" value="1"/>
</dbReference>
<feature type="transmembrane region" description="Helical" evidence="1">
    <location>
        <begin position="301"/>
        <end position="321"/>
    </location>
</feature>
<feature type="transmembrane region" description="Helical" evidence="1">
    <location>
        <begin position="219"/>
        <end position="239"/>
    </location>
</feature>
<feature type="transmembrane region" description="Helical" evidence="1">
    <location>
        <begin position="20"/>
        <end position="40"/>
    </location>
</feature>
<keyword evidence="1" id="KW-1133">Transmembrane helix</keyword>
<dbReference type="Proteomes" id="UP001526143">
    <property type="component" value="Unassembled WGS sequence"/>
</dbReference>
<feature type="transmembrane region" description="Helical" evidence="1">
    <location>
        <begin position="160"/>
        <end position="180"/>
    </location>
</feature>
<keyword evidence="1" id="KW-0472">Membrane</keyword>
<accession>A0ABT3B540</accession>
<keyword evidence="3" id="KW-0808">Transferase</keyword>
<dbReference type="EMBL" id="JAOWRF010000337">
    <property type="protein sequence ID" value="MCV3216503.1"/>
    <property type="molecule type" value="Genomic_DNA"/>
</dbReference>
<dbReference type="PANTHER" id="PTHR23028:SF53">
    <property type="entry name" value="ACYL_TRANSF_3 DOMAIN-CONTAINING PROTEIN"/>
    <property type="match status" value="1"/>
</dbReference>
<name>A0ABT3B540_9CYAN</name>
<feature type="domain" description="Acyltransferase 3" evidence="2">
    <location>
        <begin position="20"/>
        <end position="345"/>
    </location>
</feature>
<proteinExistence type="predicted"/>
<feature type="transmembrane region" description="Helical" evidence="1">
    <location>
        <begin position="103"/>
        <end position="124"/>
    </location>
</feature>
<reference evidence="3 4" key="1">
    <citation type="submission" date="2022-10" db="EMBL/GenBank/DDBJ databases">
        <title>Identification of biosynthetic pathway for the production of the potent trypsin inhibitor radiosumin.</title>
        <authorList>
            <person name="Fewer D.P."/>
            <person name="Delbaje E."/>
            <person name="Ouyang X."/>
            <person name="Agostino P.D."/>
            <person name="Wahlsten M."/>
            <person name="Jokela J."/>
            <person name="Permi P."/>
            <person name="Haapaniemi E."/>
            <person name="Koistinen H."/>
        </authorList>
    </citation>
    <scope>NUCLEOTIDE SEQUENCE [LARGE SCALE GENOMIC DNA]</scope>
    <source>
        <strain evidence="3 4">NIES-515</strain>
    </source>
</reference>
<organism evidence="3 4">
    <name type="scientific">Plectonema radiosum NIES-515</name>
    <dbReference type="NCBI Taxonomy" id="2986073"/>
    <lineage>
        <taxon>Bacteria</taxon>
        <taxon>Bacillati</taxon>
        <taxon>Cyanobacteriota</taxon>
        <taxon>Cyanophyceae</taxon>
        <taxon>Oscillatoriophycideae</taxon>
        <taxon>Oscillatoriales</taxon>
        <taxon>Microcoleaceae</taxon>
        <taxon>Plectonema</taxon>
    </lineage>
</organism>
<evidence type="ECO:0000256" key="1">
    <source>
        <dbReference type="SAM" id="Phobius"/>
    </source>
</evidence>
<dbReference type="InterPro" id="IPR050879">
    <property type="entry name" value="Acyltransferase_3"/>
</dbReference>
<feature type="transmembrane region" description="Helical" evidence="1">
    <location>
        <begin position="333"/>
        <end position="353"/>
    </location>
</feature>